<reference evidence="1" key="1">
    <citation type="submission" date="2021-05" db="EMBL/GenBank/DDBJ databases">
        <authorList>
            <person name="Alioto T."/>
            <person name="Alioto T."/>
            <person name="Gomez Garrido J."/>
        </authorList>
    </citation>
    <scope>NUCLEOTIDE SEQUENCE</scope>
</reference>
<evidence type="ECO:0000313" key="1">
    <source>
        <dbReference type="EMBL" id="CAG6783139.1"/>
    </source>
</evidence>
<sequence>MRKIRKHCKSLICIAKERLEREKHTTHSSKVHKSFGSRPFLHLLHRKFIFTEKKTHFRNYLRFPEYSEGNYERRLRRYKYDDKYVTDSSTQNILTYIRRYTEYLY</sequence>
<protein>
    <submittedName>
        <fullName evidence="1">Uncharacterized protein</fullName>
    </submittedName>
</protein>
<dbReference type="AlphaFoldDB" id="A0A8D9BDC6"/>
<dbReference type="EMBL" id="HBUF01630736">
    <property type="protein sequence ID" value="CAG6783139.1"/>
    <property type="molecule type" value="Transcribed_RNA"/>
</dbReference>
<name>A0A8D9BDC6_9HEMI</name>
<accession>A0A8D9BDC6</accession>
<organism evidence="1">
    <name type="scientific">Cacopsylla melanoneura</name>
    <dbReference type="NCBI Taxonomy" id="428564"/>
    <lineage>
        <taxon>Eukaryota</taxon>
        <taxon>Metazoa</taxon>
        <taxon>Ecdysozoa</taxon>
        <taxon>Arthropoda</taxon>
        <taxon>Hexapoda</taxon>
        <taxon>Insecta</taxon>
        <taxon>Pterygota</taxon>
        <taxon>Neoptera</taxon>
        <taxon>Paraneoptera</taxon>
        <taxon>Hemiptera</taxon>
        <taxon>Sternorrhyncha</taxon>
        <taxon>Psylloidea</taxon>
        <taxon>Psyllidae</taxon>
        <taxon>Psyllinae</taxon>
        <taxon>Cacopsylla</taxon>
    </lineage>
</organism>
<proteinExistence type="predicted"/>